<evidence type="ECO:0000313" key="2">
    <source>
        <dbReference type="Proteomes" id="UP000236634"/>
    </source>
</evidence>
<organism evidence="1 2">
    <name type="scientific">Hoylesella timonensis</name>
    <dbReference type="NCBI Taxonomy" id="386414"/>
    <lineage>
        <taxon>Bacteria</taxon>
        <taxon>Pseudomonadati</taxon>
        <taxon>Bacteroidota</taxon>
        <taxon>Bacteroidia</taxon>
        <taxon>Bacteroidales</taxon>
        <taxon>Prevotellaceae</taxon>
        <taxon>Hoylesella</taxon>
    </lineage>
</organism>
<reference evidence="1 2" key="1">
    <citation type="submission" date="2017-03" db="EMBL/GenBank/DDBJ databases">
        <authorList>
            <person name="Afonso C.L."/>
            <person name="Miller P.J."/>
            <person name="Scott M.A."/>
            <person name="Spackman E."/>
            <person name="Goraichik I."/>
            <person name="Dimitrov K.M."/>
            <person name="Suarez D.L."/>
            <person name="Swayne D.E."/>
        </authorList>
    </citation>
    <scope>NUCLEOTIDE SEQUENCE [LARGE SCALE GENOMIC DNA]</scope>
    <source>
        <strain evidence="1 2">DNF00076</strain>
    </source>
</reference>
<name>A0A2K0XJB8_9BACT</name>
<gene>
    <name evidence="1" type="ORF">BFS16_07005</name>
</gene>
<dbReference type="AlphaFoldDB" id="A0A2K0XJB8"/>
<accession>A0A2K0XJB8</accession>
<dbReference type="EMBL" id="NBAX01000005">
    <property type="protein sequence ID" value="PNP94633.1"/>
    <property type="molecule type" value="Genomic_DNA"/>
</dbReference>
<protein>
    <submittedName>
        <fullName evidence="1">Uncharacterized protein</fullName>
    </submittedName>
</protein>
<comment type="caution">
    <text evidence="1">The sequence shown here is derived from an EMBL/GenBank/DDBJ whole genome shotgun (WGS) entry which is preliminary data.</text>
</comment>
<evidence type="ECO:0000313" key="1">
    <source>
        <dbReference type="EMBL" id="PNP94633.1"/>
    </source>
</evidence>
<proteinExistence type="predicted"/>
<sequence>MMFLHFLSYLMFSLELPAKVVINFYFYEFIQRKIVFLHQIIKKLLQSRKDKVAMKHTENEVRMFHDTSKYNNEP</sequence>
<dbReference type="Proteomes" id="UP000236634">
    <property type="component" value="Unassembled WGS sequence"/>
</dbReference>